<proteinExistence type="predicted"/>
<reference evidence="1" key="2">
    <citation type="journal article" date="2015" name="Fish Shellfish Immunol.">
        <title>Early steps in the European eel (Anguilla anguilla)-Vibrio vulnificus interaction in the gills: Role of the RtxA13 toxin.</title>
        <authorList>
            <person name="Callol A."/>
            <person name="Pajuelo D."/>
            <person name="Ebbesson L."/>
            <person name="Teles M."/>
            <person name="MacKenzie S."/>
            <person name="Amaro C."/>
        </authorList>
    </citation>
    <scope>NUCLEOTIDE SEQUENCE</scope>
</reference>
<organism evidence="1">
    <name type="scientific">Anguilla anguilla</name>
    <name type="common">European freshwater eel</name>
    <name type="synonym">Muraena anguilla</name>
    <dbReference type="NCBI Taxonomy" id="7936"/>
    <lineage>
        <taxon>Eukaryota</taxon>
        <taxon>Metazoa</taxon>
        <taxon>Chordata</taxon>
        <taxon>Craniata</taxon>
        <taxon>Vertebrata</taxon>
        <taxon>Euteleostomi</taxon>
        <taxon>Actinopterygii</taxon>
        <taxon>Neopterygii</taxon>
        <taxon>Teleostei</taxon>
        <taxon>Anguilliformes</taxon>
        <taxon>Anguillidae</taxon>
        <taxon>Anguilla</taxon>
    </lineage>
</organism>
<dbReference type="AlphaFoldDB" id="A0A0E9WA28"/>
<dbReference type="EMBL" id="GBXM01022152">
    <property type="protein sequence ID" value="JAH86425.1"/>
    <property type="molecule type" value="Transcribed_RNA"/>
</dbReference>
<accession>A0A0E9WA28</accession>
<reference evidence="1" key="1">
    <citation type="submission" date="2014-11" db="EMBL/GenBank/DDBJ databases">
        <authorList>
            <person name="Amaro Gonzalez C."/>
        </authorList>
    </citation>
    <scope>NUCLEOTIDE SEQUENCE</scope>
</reference>
<evidence type="ECO:0000313" key="1">
    <source>
        <dbReference type="EMBL" id="JAH86425.1"/>
    </source>
</evidence>
<sequence length="39" mass="4386">MTVIPGRSRSEVRSKNRKIYYAAGYGNNLARKFTIVPGN</sequence>
<name>A0A0E9WA28_ANGAN</name>
<protein>
    <submittedName>
        <fullName evidence="1">Uncharacterized protein</fullName>
    </submittedName>
</protein>